<accession>A0A329QV78</accession>
<dbReference type="InterPro" id="IPR013222">
    <property type="entry name" value="Glyco_hyd_98_carb-bd"/>
</dbReference>
<feature type="domain" description="Copper amine oxidase-like N-terminal" evidence="1">
    <location>
        <begin position="51"/>
        <end position="114"/>
    </location>
</feature>
<evidence type="ECO:0000313" key="3">
    <source>
        <dbReference type="EMBL" id="RAW15519.1"/>
    </source>
</evidence>
<evidence type="ECO:0000259" key="2">
    <source>
        <dbReference type="Pfam" id="PF08305"/>
    </source>
</evidence>
<protein>
    <recommendedName>
        <fullName evidence="5">Copper amine oxidase-like N-terminal domain-containing protein</fullName>
    </recommendedName>
</protein>
<organism evidence="3 4">
    <name type="scientific">Paenibacillus taichungensis</name>
    <dbReference type="NCBI Taxonomy" id="484184"/>
    <lineage>
        <taxon>Bacteria</taxon>
        <taxon>Bacillati</taxon>
        <taxon>Bacillota</taxon>
        <taxon>Bacilli</taxon>
        <taxon>Bacillales</taxon>
        <taxon>Paenibacillaceae</taxon>
        <taxon>Paenibacillus</taxon>
    </lineage>
</organism>
<dbReference type="AlphaFoldDB" id="A0A329QV78"/>
<dbReference type="InterPro" id="IPR038637">
    <property type="entry name" value="NPCBM_sf"/>
</dbReference>
<feature type="domain" description="Glycosyl hydrolase family 98 putative carbohydrate-binding module" evidence="2">
    <location>
        <begin position="158"/>
        <end position="234"/>
    </location>
</feature>
<dbReference type="Gene3D" id="3.30.457.10">
    <property type="entry name" value="Copper amine oxidase-like, N-terminal domain"/>
    <property type="match status" value="1"/>
</dbReference>
<dbReference type="Gene3D" id="2.60.120.1060">
    <property type="entry name" value="NPCBM/NEW2 domain"/>
    <property type="match status" value="1"/>
</dbReference>
<dbReference type="InterPro" id="IPR036582">
    <property type="entry name" value="Mao_N_sf"/>
</dbReference>
<dbReference type="SUPFAM" id="SSF49785">
    <property type="entry name" value="Galactose-binding domain-like"/>
    <property type="match status" value="1"/>
</dbReference>
<evidence type="ECO:0008006" key="5">
    <source>
        <dbReference type="Google" id="ProtNLM"/>
    </source>
</evidence>
<dbReference type="SUPFAM" id="SSF55383">
    <property type="entry name" value="Copper amine oxidase, domain N"/>
    <property type="match status" value="1"/>
</dbReference>
<dbReference type="Proteomes" id="UP000250642">
    <property type="component" value="Unassembled WGS sequence"/>
</dbReference>
<reference evidence="3 4" key="1">
    <citation type="submission" date="2018-04" db="EMBL/GenBank/DDBJ databases">
        <title>Paenibacillus taichungensis Genome sequencing and assembly.</title>
        <authorList>
            <person name="Xu J."/>
            <person name="Rensing C."/>
            <person name="Mazhar H.S."/>
        </authorList>
    </citation>
    <scope>NUCLEOTIDE SEQUENCE [LARGE SCALE GENOMIC DNA]</scope>
    <source>
        <strain evidence="3 4">NC1</strain>
    </source>
</reference>
<dbReference type="InterPro" id="IPR012854">
    <property type="entry name" value="Cu_amine_oxidase-like_N"/>
</dbReference>
<gene>
    <name evidence="3" type="ORF">DC345_12555</name>
</gene>
<dbReference type="Pfam" id="PF07833">
    <property type="entry name" value="Cu_amine_oxidN1"/>
    <property type="match status" value="1"/>
</dbReference>
<evidence type="ECO:0000259" key="1">
    <source>
        <dbReference type="Pfam" id="PF07833"/>
    </source>
</evidence>
<comment type="caution">
    <text evidence="3">The sequence shown here is derived from an EMBL/GenBank/DDBJ whole genome shotgun (WGS) entry which is preliminary data.</text>
</comment>
<sequence>MKMTKLKRIKDVTVGVILGGVLFSGVSYAASTSIDVSFQPLKYFFDGVEKTAPSDQQGFVYKGTTYVPLRFVSEALGKKVGYDGKTSSIYVGKQKEGSFSYMEQMKAYSNQSKIGERIIETFTSNTGDQYLHGYELPFFNGETGGSSDEETGWGFTKEYLLNSQYKEFQALLVPSEEWGTAPSQTDFSGSLEVYVDDVSVYKSGKIASNITEPIKVNVDLTGANKVKIAFKGDGTYHAATGGFGLVEAKFFQ</sequence>
<name>A0A329QV78_9BACL</name>
<proteinExistence type="predicted"/>
<dbReference type="InterPro" id="IPR008979">
    <property type="entry name" value="Galactose-bd-like_sf"/>
</dbReference>
<dbReference type="Pfam" id="PF08305">
    <property type="entry name" value="NPCBM"/>
    <property type="match status" value="1"/>
</dbReference>
<dbReference type="EMBL" id="QEVW01000007">
    <property type="protein sequence ID" value="RAW15519.1"/>
    <property type="molecule type" value="Genomic_DNA"/>
</dbReference>
<evidence type="ECO:0000313" key="4">
    <source>
        <dbReference type="Proteomes" id="UP000250642"/>
    </source>
</evidence>